<dbReference type="InterPro" id="IPR003877">
    <property type="entry name" value="SPRY_dom"/>
</dbReference>
<dbReference type="InterPro" id="IPR043136">
    <property type="entry name" value="B30.2/SPRY_sf"/>
</dbReference>
<evidence type="ECO:0000313" key="4">
    <source>
        <dbReference type="EMBL" id="WWC67171.1"/>
    </source>
</evidence>
<dbReference type="STRING" id="1296096.A0A1B9IBB1"/>
<dbReference type="RefSeq" id="XP_019014167.1">
    <property type="nucleotide sequence ID" value="XM_019152029.1"/>
</dbReference>
<dbReference type="InterPro" id="IPR001870">
    <property type="entry name" value="B30.2/SPRY"/>
</dbReference>
<dbReference type="PROSITE" id="PS50188">
    <property type="entry name" value="B302_SPRY"/>
    <property type="match status" value="1"/>
</dbReference>
<feature type="compositionally biased region" description="Polar residues" evidence="1">
    <location>
        <begin position="120"/>
        <end position="140"/>
    </location>
</feature>
<dbReference type="EMBL" id="CP144519">
    <property type="protein sequence ID" value="WWC67171.1"/>
    <property type="molecule type" value="Genomic_DNA"/>
</dbReference>
<evidence type="ECO:0000313" key="5">
    <source>
        <dbReference type="Proteomes" id="UP000094020"/>
    </source>
</evidence>
<feature type="compositionally biased region" description="Basic and acidic residues" evidence="1">
    <location>
        <begin position="61"/>
        <end position="73"/>
    </location>
</feature>
<feature type="region of interest" description="Disordered" evidence="1">
    <location>
        <begin position="445"/>
        <end position="516"/>
    </location>
</feature>
<dbReference type="AlphaFoldDB" id="A0A1B9IBB1"/>
<dbReference type="InterPro" id="IPR013320">
    <property type="entry name" value="ConA-like_dom_sf"/>
</dbReference>
<protein>
    <recommendedName>
        <fullName evidence="2">B30.2/SPRY domain-containing protein</fullName>
    </recommendedName>
</protein>
<dbReference type="SUPFAM" id="SSF49899">
    <property type="entry name" value="Concanavalin A-like lectins/glucanases"/>
    <property type="match status" value="1"/>
</dbReference>
<dbReference type="InterPro" id="IPR050618">
    <property type="entry name" value="Ubq-SigPath_Reg"/>
</dbReference>
<feature type="compositionally biased region" description="Low complexity" evidence="1">
    <location>
        <begin position="210"/>
        <end position="221"/>
    </location>
</feature>
<evidence type="ECO:0000313" key="3">
    <source>
        <dbReference type="EMBL" id="OCF52948.1"/>
    </source>
</evidence>
<feature type="compositionally biased region" description="Basic and acidic residues" evidence="1">
    <location>
        <begin position="198"/>
        <end position="209"/>
    </location>
</feature>
<reference evidence="3" key="1">
    <citation type="submission" date="2013-07" db="EMBL/GenBank/DDBJ databases">
        <title>The Genome Sequence of Cryptococcus pinus CBS10737.</title>
        <authorList>
            <consortium name="The Broad Institute Genome Sequencing Platform"/>
            <person name="Cuomo C."/>
            <person name="Litvintseva A."/>
            <person name="Chen Y."/>
            <person name="Heitman J."/>
            <person name="Sun S."/>
            <person name="Springer D."/>
            <person name="Dromer F."/>
            <person name="Young S.K."/>
            <person name="Zeng Q."/>
            <person name="Gargeya S."/>
            <person name="Fitzgerald M."/>
            <person name="Abouelleil A."/>
            <person name="Alvarado L."/>
            <person name="Berlin A.M."/>
            <person name="Chapman S.B."/>
            <person name="Dewar J."/>
            <person name="Goldberg J."/>
            <person name="Griggs A."/>
            <person name="Gujja S."/>
            <person name="Hansen M."/>
            <person name="Howarth C."/>
            <person name="Imamovic A."/>
            <person name="Larimer J."/>
            <person name="McCowan C."/>
            <person name="Murphy C."/>
            <person name="Pearson M."/>
            <person name="Priest M."/>
            <person name="Roberts A."/>
            <person name="Saif S."/>
            <person name="Shea T."/>
            <person name="Sykes S."/>
            <person name="Wortman J."/>
            <person name="Nusbaum C."/>
            <person name="Birren B."/>
        </authorList>
    </citation>
    <scope>NUCLEOTIDE SEQUENCE [LARGE SCALE GENOMIC DNA]</scope>
    <source>
        <strain evidence="3">CBS 10737</strain>
    </source>
</reference>
<reference evidence="4" key="2">
    <citation type="submission" date="2013-07" db="EMBL/GenBank/DDBJ databases">
        <authorList>
            <consortium name="The Broad Institute Genome Sequencing Platform"/>
            <person name="Cuomo C."/>
            <person name="Litvintseva A."/>
            <person name="Chen Y."/>
            <person name="Heitman J."/>
            <person name="Sun S."/>
            <person name="Springer D."/>
            <person name="Dromer F."/>
            <person name="Young S.K."/>
            <person name="Zeng Q."/>
            <person name="Gargeya S."/>
            <person name="Fitzgerald M."/>
            <person name="Abouelleil A."/>
            <person name="Alvarado L."/>
            <person name="Berlin A.M."/>
            <person name="Chapman S.B."/>
            <person name="Dewar J."/>
            <person name="Goldberg J."/>
            <person name="Griggs A."/>
            <person name="Gujja S."/>
            <person name="Hansen M."/>
            <person name="Howarth C."/>
            <person name="Imamovic A."/>
            <person name="Larimer J."/>
            <person name="McCowan C."/>
            <person name="Murphy C."/>
            <person name="Pearson M."/>
            <person name="Priest M."/>
            <person name="Roberts A."/>
            <person name="Saif S."/>
            <person name="Shea T."/>
            <person name="Sykes S."/>
            <person name="Wortman J."/>
            <person name="Nusbaum C."/>
            <person name="Birren B."/>
        </authorList>
    </citation>
    <scope>NUCLEOTIDE SEQUENCE</scope>
    <source>
        <strain evidence="4">CBS 10737</strain>
    </source>
</reference>
<dbReference type="GeneID" id="30168618"/>
<dbReference type="OrthoDB" id="25503at2759"/>
<name>A0A1B9IBB1_9TREE</name>
<dbReference type="Gene3D" id="2.60.120.920">
    <property type="match status" value="1"/>
</dbReference>
<dbReference type="EMBL" id="KI894007">
    <property type="protein sequence ID" value="OCF52948.1"/>
    <property type="molecule type" value="Genomic_DNA"/>
</dbReference>
<dbReference type="SMART" id="SM00449">
    <property type="entry name" value="SPRY"/>
    <property type="match status" value="1"/>
</dbReference>
<feature type="domain" description="B30.2/SPRY" evidence="2">
    <location>
        <begin position="511"/>
        <end position="706"/>
    </location>
</feature>
<dbReference type="PANTHER" id="PTHR12864">
    <property type="entry name" value="RAN BINDING PROTEIN 9-RELATED"/>
    <property type="match status" value="1"/>
</dbReference>
<dbReference type="Pfam" id="PF00622">
    <property type="entry name" value="SPRY"/>
    <property type="match status" value="1"/>
</dbReference>
<gene>
    <name evidence="3" type="ORF">I206_00249</name>
    <name evidence="4" type="ORF">I206_101078</name>
</gene>
<accession>A0A1B9IBB1</accession>
<feature type="compositionally biased region" description="Low complexity" evidence="1">
    <location>
        <begin position="22"/>
        <end position="37"/>
    </location>
</feature>
<reference evidence="3" key="3">
    <citation type="submission" date="2016-07" db="EMBL/GenBank/DDBJ databases">
        <title>Evolution of pathogenesis and genome organization in the Tremellales.</title>
        <authorList>
            <person name="Cuomo C."/>
            <person name="Litvintseva A."/>
            <person name="Heitman J."/>
            <person name="Chen Y."/>
            <person name="Sun S."/>
            <person name="Springer D."/>
            <person name="Dromer F."/>
            <person name="Young S."/>
            <person name="Zeng Q."/>
            <person name="Chapman S."/>
            <person name="Gujja S."/>
            <person name="Saif S."/>
            <person name="Birren B."/>
        </authorList>
    </citation>
    <scope>NUCLEOTIDE SEQUENCE</scope>
    <source>
        <strain evidence="3">CBS 10737</strain>
    </source>
</reference>
<feature type="region of interest" description="Disordered" evidence="1">
    <location>
        <begin position="1"/>
        <end position="228"/>
    </location>
</feature>
<evidence type="ECO:0000256" key="1">
    <source>
        <dbReference type="SAM" id="MobiDB-lite"/>
    </source>
</evidence>
<organism evidence="3">
    <name type="scientific">Kwoniella pini CBS 10737</name>
    <dbReference type="NCBI Taxonomy" id="1296096"/>
    <lineage>
        <taxon>Eukaryota</taxon>
        <taxon>Fungi</taxon>
        <taxon>Dikarya</taxon>
        <taxon>Basidiomycota</taxon>
        <taxon>Agaricomycotina</taxon>
        <taxon>Tremellomycetes</taxon>
        <taxon>Tremellales</taxon>
        <taxon>Cryptococcaceae</taxon>
        <taxon>Kwoniella</taxon>
    </lineage>
</organism>
<proteinExistence type="predicted"/>
<dbReference type="Proteomes" id="UP000094020">
    <property type="component" value="Chromosome 1"/>
</dbReference>
<sequence length="1032" mass="113736">MPPHRGGRNSPPVDPFPPLRRAGSSSSSNPSYASIAARSSHPQRYSSHEAGPAQRSWGTEDVDRQDNLDELNIHSHAPYAEPIDINPSPPWRSRTRRRSDHTSTEVNEAAHSLPEREGQSSRNRITATPSGSTQSRTITIANGARNPPSDSGEGISTPPQLPARPSNHSPPSPSPTHRTREQPSPSATRLAPMFTLEELLRTNPDRTEETTTNTNNTTSSSQPRRRADAATIRAHLQERRNERERASEPLPWGMRMERALPTGAGSGNRETTGSSSLDAVFSLFDDSNEPIVIPFPADNGGPSSRTITRMSGVPLDGSGNNNNPSQDASQAITSFLRRRRRNPAPVRPVTTVWDPAEILPADYLSGPILPSTNELDLEDEEDVDSEEERWASRLRIHNFSDVDLGSIVPGNQALHRGGNNRRRMSFLERIGAPSDLRFPEEFEERMDFPPPTRGVNEATGCEPTNRNLAENITPLVVRSGGVIRPRDASKTSSPVRKKQRPNPRYDDTPASPSRPAYLDISTLSKNVALPSSFIPPLRRSHLAVSTYKSGNTIRPLITFVGCNPKRIDEDATSLHTTTPIPIECGVHYYEVEVIDRGEEGFMSVGWMKKGTNLRRLVGWDKGSWGWHGDDGRSFEGQGRGERFSETWTTGDIVGCGIDFTTGQAFFTKNGKMMGHRFSNLSKGLNPAIGLRSVGESLSVNFDGPFKFDIASYVESTKNGIWSLIKNTDVESVPRLVDQIDPSTSKSTPLTAEDADLDSSTSTLKRANHKMALAKALEKELKEYEVDDSVQSTPDTSSLVDPIDKTTSALVLDYLQHNGHSSVLSTLRNAMVKRGRLPDSSRVIDVNDDHESTKKTPSELALSHFTTKQEALNWVHTTISGSFENLLPARLIQDLSLSSLPSSALFTMELYDFLHLLHLSALPTSSDDDFQNVLEKGKSIRSELVNWPLKEKTLAEKAFGLLGQPDELNDPFWAAKRTEWADGLVRILREANGLNQSSQLEHAIRQSSAVMKTLSAKNGKSGAAFIDVKRIFE</sequence>
<reference evidence="4" key="4">
    <citation type="submission" date="2024-02" db="EMBL/GenBank/DDBJ databases">
        <title>Comparative genomics of Cryptococcus and Kwoniella reveals pathogenesis evolution and contrasting modes of karyotype evolution via chromosome fusion or intercentromeric recombination.</title>
        <authorList>
            <person name="Coelho M.A."/>
            <person name="David-Palma M."/>
            <person name="Shea T."/>
            <person name="Bowers K."/>
            <person name="McGinley-Smith S."/>
            <person name="Mohammad A.W."/>
            <person name="Gnirke A."/>
            <person name="Yurkov A.M."/>
            <person name="Nowrousian M."/>
            <person name="Sun S."/>
            <person name="Cuomo C.A."/>
            <person name="Heitman J."/>
        </authorList>
    </citation>
    <scope>NUCLEOTIDE SEQUENCE</scope>
    <source>
        <strain evidence="4">CBS 10737</strain>
    </source>
</reference>
<keyword evidence="5" id="KW-1185">Reference proteome</keyword>
<evidence type="ECO:0000259" key="2">
    <source>
        <dbReference type="PROSITE" id="PS50188"/>
    </source>
</evidence>
<dbReference type="KEGG" id="kpin:30168618"/>